<evidence type="ECO:0000256" key="6">
    <source>
        <dbReference type="ARBA" id="ARBA00023125"/>
    </source>
</evidence>
<keyword evidence="7" id="KW-0804">Transcription</keyword>
<dbReference type="PRINTS" id="PR00047">
    <property type="entry name" value="STROIDFINGER"/>
</dbReference>
<dbReference type="SMART" id="SM00399">
    <property type="entry name" value="ZnF_C4"/>
    <property type="match status" value="1"/>
</dbReference>
<dbReference type="GO" id="GO:0004879">
    <property type="term" value="F:nuclear receptor activity"/>
    <property type="evidence" value="ECO:0007669"/>
    <property type="project" value="TreeGrafter"/>
</dbReference>
<evidence type="ECO:0000313" key="12">
    <source>
        <dbReference type="Proteomes" id="UP001186944"/>
    </source>
</evidence>
<reference evidence="11" key="1">
    <citation type="submission" date="2019-08" db="EMBL/GenBank/DDBJ databases">
        <title>The improved chromosome-level genome for the pearl oyster Pinctada fucata martensii using PacBio sequencing and Hi-C.</title>
        <authorList>
            <person name="Zheng Z."/>
        </authorList>
    </citation>
    <scope>NUCLEOTIDE SEQUENCE</scope>
    <source>
        <strain evidence="11">ZZ-2019</strain>
        <tissue evidence="11">Adductor muscle</tissue>
    </source>
</reference>
<keyword evidence="8" id="KW-0675">Receptor</keyword>
<keyword evidence="3" id="KW-0863">Zinc-finger</keyword>
<keyword evidence="9" id="KW-0539">Nucleus</keyword>
<evidence type="ECO:0000256" key="3">
    <source>
        <dbReference type="ARBA" id="ARBA00022771"/>
    </source>
</evidence>
<evidence type="ECO:0000256" key="2">
    <source>
        <dbReference type="ARBA" id="ARBA00022723"/>
    </source>
</evidence>
<dbReference type="Gene3D" id="3.30.50.10">
    <property type="entry name" value="Erythroid Transcription Factor GATA-1, subunit A"/>
    <property type="match status" value="1"/>
</dbReference>
<dbReference type="AlphaFoldDB" id="A0AA88Y6F4"/>
<dbReference type="SUPFAM" id="SSF57716">
    <property type="entry name" value="Glucocorticoid receptor-like (DNA-binding domain)"/>
    <property type="match status" value="1"/>
</dbReference>
<evidence type="ECO:0000256" key="5">
    <source>
        <dbReference type="ARBA" id="ARBA00023015"/>
    </source>
</evidence>
<dbReference type="Pfam" id="PF00105">
    <property type="entry name" value="zf-C4"/>
    <property type="match status" value="1"/>
</dbReference>
<dbReference type="PROSITE" id="PS51030">
    <property type="entry name" value="NUCLEAR_REC_DBD_2"/>
    <property type="match status" value="1"/>
</dbReference>
<comment type="subcellular location">
    <subcellularLocation>
        <location evidence="1">Nucleus</location>
    </subcellularLocation>
</comment>
<sequence length="91" mass="10205">MDKTKSIGQRKKKSQLVLPPCRVCEGNATGIHYGVLTCQGCKAFFQRYQKRKEPYVCSRNGNCDIVARKRGICSACRVEKCTRLGMSKTGE</sequence>
<keyword evidence="5" id="KW-0805">Transcription regulation</keyword>
<keyword evidence="2" id="KW-0479">Metal-binding</keyword>
<evidence type="ECO:0000313" key="11">
    <source>
        <dbReference type="EMBL" id="KAK3099476.1"/>
    </source>
</evidence>
<dbReference type="InterPro" id="IPR013088">
    <property type="entry name" value="Znf_NHR/GATA"/>
</dbReference>
<evidence type="ECO:0000259" key="10">
    <source>
        <dbReference type="PROSITE" id="PS51030"/>
    </source>
</evidence>
<evidence type="ECO:0000256" key="9">
    <source>
        <dbReference type="ARBA" id="ARBA00023242"/>
    </source>
</evidence>
<dbReference type="PANTHER" id="PTHR45805:SF2">
    <property type="entry name" value="NUCLEAR HORMONE RECEPTOR HR3-RELATED"/>
    <property type="match status" value="1"/>
</dbReference>
<feature type="domain" description="Nuclear receptor" evidence="10">
    <location>
        <begin position="18"/>
        <end position="91"/>
    </location>
</feature>
<comment type="caution">
    <text evidence="11">The sequence shown here is derived from an EMBL/GenBank/DDBJ whole genome shotgun (WGS) entry which is preliminary data.</text>
</comment>
<dbReference type="GO" id="GO:0008270">
    <property type="term" value="F:zinc ion binding"/>
    <property type="evidence" value="ECO:0007669"/>
    <property type="project" value="UniProtKB-KW"/>
</dbReference>
<dbReference type="GO" id="GO:0000978">
    <property type="term" value="F:RNA polymerase II cis-regulatory region sequence-specific DNA binding"/>
    <property type="evidence" value="ECO:0007669"/>
    <property type="project" value="TreeGrafter"/>
</dbReference>
<dbReference type="GO" id="GO:0005634">
    <property type="term" value="C:nucleus"/>
    <property type="evidence" value="ECO:0007669"/>
    <property type="project" value="UniProtKB-SubCell"/>
</dbReference>
<keyword evidence="12" id="KW-1185">Reference proteome</keyword>
<keyword evidence="4" id="KW-0862">Zinc</keyword>
<name>A0AA88Y6F4_PINIB</name>
<accession>A0AA88Y6F4</accession>
<gene>
    <name evidence="11" type="ORF">FSP39_005012</name>
</gene>
<dbReference type="InterPro" id="IPR001628">
    <property type="entry name" value="Znf_hrmn_rcpt"/>
</dbReference>
<evidence type="ECO:0000256" key="4">
    <source>
        <dbReference type="ARBA" id="ARBA00022833"/>
    </source>
</evidence>
<dbReference type="Proteomes" id="UP001186944">
    <property type="component" value="Unassembled WGS sequence"/>
</dbReference>
<evidence type="ECO:0000256" key="7">
    <source>
        <dbReference type="ARBA" id="ARBA00023163"/>
    </source>
</evidence>
<dbReference type="EMBL" id="VSWD01000006">
    <property type="protein sequence ID" value="KAK3099476.1"/>
    <property type="molecule type" value="Genomic_DNA"/>
</dbReference>
<organism evidence="11 12">
    <name type="scientific">Pinctada imbricata</name>
    <name type="common">Atlantic pearl-oyster</name>
    <name type="synonym">Pinctada martensii</name>
    <dbReference type="NCBI Taxonomy" id="66713"/>
    <lineage>
        <taxon>Eukaryota</taxon>
        <taxon>Metazoa</taxon>
        <taxon>Spiralia</taxon>
        <taxon>Lophotrochozoa</taxon>
        <taxon>Mollusca</taxon>
        <taxon>Bivalvia</taxon>
        <taxon>Autobranchia</taxon>
        <taxon>Pteriomorphia</taxon>
        <taxon>Pterioida</taxon>
        <taxon>Pterioidea</taxon>
        <taxon>Pteriidae</taxon>
        <taxon>Pinctada</taxon>
    </lineage>
</organism>
<keyword evidence="6" id="KW-0238">DNA-binding</keyword>
<evidence type="ECO:0000256" key="1">
    <source>
        <dbReference type="ARBA" id="ARBA00004123"/>
    </source>
</evidence>
<dbReference type="PANTHER" id="PTHR45805">
    <property type="entry name" value="NUCLEAR HORMONE RECEPTOR HR3-RELATED"/>
    <property type="match status" value="1"/>
</dbReference>
<protein>
    <recommendedName>
        <fullName evidence="10">Nuclear receptor domain-containing protein</fullName>
    </recommendedName>
</protein>
<evidence type="ECO:0000256" key="8">
    <source>
        <dbReference type="ARBA" id="ARBA00023170"/>
    </source>
</evidence>
<proteinExistence type="predicted"/>